<dbReference type="RefSeq" id="WP_215239591.1">
    <property type="nucleotide sequence ID" value="NZ_CAJRAF010000002.1"/>
</dbReference>
<organism evidence="1 2">
    <name type="scientific">Dyadobacter helix</name>
    <dbReference type="NCBI Taxonomy" id="2822344"/>
    <lineage>
        <taxon>Bacteria</taxon>
        <taxon>Pseudomonadati</taxon>
        <taxon>Bacteroidota</taxon>
        <taxon>Cytophagia</taxon>
        <taxon>Cytophagales</taxon>
        <taxon>Spirosomataceae</taxon>
        <taxon>Dyadobacter</taxon>
    </lineage>
</organism>
<keyword evidence="2" id="KW-1185">Reference proteome</keyword>
<sequence>MLNLSASPFDDYVRDNIQASVNKLWRYSRLEVTGGVKSDANGTMFLKVHVTQTEPVDDKTLTETELITRIRTVMETLLPKDYPMQITATPLNP</sequence>
<dbReference type="AlphaFoldDB" id="A0A916JCU2"/>
<comment type="caution">
    <text evidence="1">The sequence shown here is derived from an EMBL/GenBank/DDBJ whole genome shotgun (WGS) entry which is preliminary data.</text>
</comment>
<accession>A0A916JCU2</accession>
<dbReference type="EMBL" id="CAJRAF010000002">
    <property type="protein sequence ID" value="CAG5003072.1"/>
    <property type="molecule type" value="Genomic_DNA"/>
</dbReference>
<proteinExistence type="predicted"/>
<dbReference type="Proteomes" id="UP000680038">
    <property type="component" value="Unassembled WGS sequence"/>
</dbReference>
<reference evidence="1" key="1">
    <citation type="submission" date="2021-04" db="EMBL/GenBank/DDBJ databases">
        <authorList>
            <person name="Rodrigo-Torres L."/>
            <person name="Arahal R. D."/>
            <person name="Lucena T."/>
        </authorList>
    </citation>
    <scope>NUCLEOTIDE SEQUENCE</scope>
    <source>
        <strain evidence="1">CECT 9275</strain>
    </source>
</reference>
<evidence type="ECO:0000313" key="1">
    <source>
        <dbReference type="EMBL" id="CAG5003072.1"/>
    </source>
</evidence>
<gene>
    <name evidence="1" type="ORF">DYBT9275_03043</name>
</gene>
<protein>
    <submittedName>
        <fullName evidence="1">Uncharacterized protein</fullName>
    </submittedName>
</protein>
<evidence type="ECO:0000313" key="2">
    <source>
        <dbReference type="Proteomes" id="UP000680038"/>
    </source>
</evidence>
<name>A0A916JCU2_9BACT</name>